<dbReference type="AlphaFoldDB" id="A0AAD4EPE7"/>
<evidence type="ECO:0000313" key="1">
    <source>
        <dbReference type="EMBL" id="KAG7284999.1"/>
    </source>
</evidence>
<evidence type="ECO:0000313" key="2">
    <source>
        <dbReference type="Proteomes" id="UP001197093"/>
    </source>
</evidence>
<name>A0AAD4EPE7_9PEZI</name>
<dbReference type="EMBL" id="JAHCVI010000005">
    <property type="protein sequence ID" value="KAG7284999.1"/>
    <property type="molecule type" value="Genomic_DNA"/>
</dbReference>
<gene>
    <name evidence="1" type="ORF">NEMBOFW57_009617</name>
</gene>
<reference evidence="1" key="1">
    <citation type="submission" date="2023-02" db="EMBL/GenBank/DDBJ databases">
        <authorList>
            <person name="Palmer J.M."/>
        </authorList>
    </citation>
    <scope>NUCLEOTIDE SEQUENCE</scope>
    <source>
        <strain evidence="1">FW57</strain>
    </source>
</reference>
<keyword evidence="2" id="KW-1185">Reference proteome</keyword>
<proteinExistence type="predicted"/>
<organism evidence="1 2">
    <name type="scientific">Staphylotrichum longicolle</name>
    <dbReference type="NCBI Taxonomy" id="669026"/>
    <lineage>
        <taxon>Eukaryota</taxon>
        <taxon>Fungi</taxon>
        <taxon>Dikarya</taxon>
        <taxon>Ascomycota</taxon>
        <taxon>Pezizomycotina</taxon>
        <taxon>Sordariomycetes</taxon>
        <taxon>Sordariomycetidae</taxon>
        <taxon>Sordariales</taxon>
        <taxon>Chaetomiaceae</taxon>
        <taxon>Staphylotrichum</taxon>
    </lineage>
</organism>
<accession>A0AAD4EPE7</accession>
<protein>
    <submittedName>
        <fullName evidence="1">Uncharacterized protein</fullName>
    </submittedName>
</protein>
<comment type="caution">
    <text evidence="1">The sequence shown here is derived from an EMBL/GenBank/DDBJ whole genome shotgun (WGS) entry which is preliminary data.</text>
</comment>
<sequence length="399" mass="45411">MERLFNAPEIVNLIFQSYDKLEDGLSLASTCPLRPSAVSATNLVCDAFQANQVPILPSPVLELGARKPDICELKQVRDLQHLARCIEHMYFHGNCEDQMHSLADEHPVPCEERIRMRSRFHYAIYRVLLVGAILTREYVEPLFLGIINGPPGFLSRVTAIGQDEAQDELVGLTQEDIAYLEQFPIYDLEAGQEESHSFLAAHAHIVDKLFHKYEFYPGYDNRTPPPFPGRTRKVSVALLGIFRPEEVSMPELVEDSSNCYLMNELLVPKEQLTPWAAEIKSVLDVLYFQSGGLELRNGFPSPPPALRFIDFILAKCFRARFKDDLFYQESARYYLEQYQFRFLQDPYLFRDRSLMGTTWLFAKVPQDKAVPSVLGQSSACKGEAGRLGGIIVSVERSYT</sequence>
<dbReference type="Proteomes" id="UP001197093">
    <property type="component" value="Unassembled WGS sequence"/>
</dbReference>